<evidence type="ECO:0000256" key="3">
    <source>
        <dbReference type="ARBA" id="ARBA00022475"/>
    </source>
</evidence>
<dbReference type="PANTHER" id="PTHR13285">
    <property type="entry name" value="ACYLTRANSFERASE"/>
    <property type="match status" value="1"/>
</dbReference>
<gene>
    <name evidence="9" type="ORF">SAMN04487987_102237</name>
</gene>
<evidence type="ECO:0000313" key="9">
    <source>
        <dbReference type="EMBL" id="SFC95959.1"/>
    </source>
</evidence>
<evidence type="ECO:0000256" key="7">
    <source>
        <dbReference type="PIRNR" id="PIRNR016636"/>
    </source>
</evidence>
<keyword evidence="7" id="KW-0012">Acyltransferase</keyword>
<dbReference type="RefSeq" id="WP_092849333.1">
    <property type="nucleotide sequence ID" value="NZ_FOMI01000002.1"/>
</dbReference>
<dbReference type="PIRSF" id="PIRSF500217">
    <property type="entry name" value="AlgI"/>
    <property type="match status" value="1"/>
</dbReference>
<feature type="transmembrane region" description="Helical" evidence="8">
    <location>
        <begin position="401"/>
        <end position="421"/>
    </location>
</feature>
<dbReference type="InterPro" id="IPR028362">
    <property type="entry name" value="AlgI"/>
</dbReference>
<feature type="transmembrane region" description="Helical" evidence="8">
    <location>
        <begin position="146"/>
        <end position="167"/>
    </location>
</feature>
<dbReference type="OrthoDB" id="9805788at2"/>
<dbReference type="PIRSF" id="PIRSF016636">
    <property type="entry name" value="AlgI_DltB"/>
    <property type="match status" value="1"/>
</dbReference>
<organism evidence="9 10">
    <name type="scientific">Algibacter pectinivorans</name>
    <dbReference type="NCBI Taxonomy" id="870482"/>
    <lineage>
        <taxon>Bacteria</taxon>
        <taxon>Pseudomonadati</taxon>
        <taxon>Bacteroidota</taxon>
        <taxon>Flavobacteriia</taxon>
        <taxon>Flavobacteriales</taxon>
        <taxon>Flavobacteriaceae</taxon>
        <taxon>Algibacter</taxon>
    </lineage>
</organism>
<evidence type="ECO:0000256" key="4">
    <source>
        <dbReference type="ARBA" id="ARBA00022692"/>
    </source>
</evidence>
<dbReference type="Proteomes" id="UP000199439">
    <property type="component" value="Unassembled WGS sequence"/>
</dbReference>
<feature type="transmembrane region" description="Helical" evidence="8">
    <location>
        <begin position="77"/>
        <end position="103"/>
    </location>
</feature>
<proteinExistence type="inferred from homology"/>
<keyword evidence="5 8" id="KW-1133">Transmembrane helix</keyword>
<keyword evidence="6 7" id="KW-0472">Membrane</keyword>
<comment type="subcellular location">
    <subcellularLocation>
        <location evidence="1">Cell membrane</location>
        <topology evidence="1">Multi-pass membrane protein</topology>
    </subcellularLocation>
</comment>
<dbReference type="GO" id="GO:0005886">
    <property type="term" value="C:plasma membrane"/>
    <property type="evidence" value="ECO:0007669"/>
    <property type="project" value="UniProtKB-SubCell"/>
</dbReference>
<keyword evidence="3 7" id="KW-1003">Cell membrane</keyword>
<protein>
    <submittedName>
        <fullName evidence="9">Alginate O-acetyltransferase complex protein AlgI</fullName>
    </submittedName>
</protein>
<feature type="transmembrane region" description="Helical" evidence="8">
    <location>
        <begin position="304"/>
        <end position="331"/>
    </location>
</feature>
<evidence type="ECO:0000313" key="10">
    <source>
        <dbReference type="Proteomes" id="UP000199439"/>
    </source>
</evidence>
<comment type="similarity">
    <text evidence="2 7">Belongs to the membrane-bound acyltransferase family.</text>
</comment>
<dbReference type="InterPro" id="IPR024194">
    <property type="entry name" value="Ac/AlaTfrase_AlgI/DltB"/>
</dbReference>
<dbReference type="GO" id="GO:0042121">
    <property type="term" value="P:alginic acid biosynthetic process"/>
    <property type="evidence" value="ECO:0007669"/>
    <property type="project" value="InterPro"/>
</dbReference>
<evidence type="ECO:0000256" key="2">
    <source>
        <dbReference type="ARBA" id="ARBA00010323"/>
    </source>
</evidence>
<keyword evidence="10" id="KW-1185">Reference proteome</keyword>
<dbReference type="Pfam" id="PF03062">
    <property type="entry name" value="MBOAT"/>
    <property type="match status" value="1"/>
</dbReference>
<dbReference type="PANTHER" id="PTHR13285:SF18">
    <property type="entry name" value="PROTEIN-CYSTEINE N-PALMITOYLTRANSFERASE RASP"/>
    <property type="match status" value="1"/>
</dbReference>
<accession>A0A1I1NEA6</accession>
<name>A0A1I1NEA6_9FLAO</name>
<feature type="transmembrane region" description="Helical" evidence="8">
    <location>
        <begin position="47"/>
        <end position="65"/>
    </location>
</feature>
<evidence type="ECO:0000256" key="5">
    <source>
        <dbReference type="ARBA" id="ARBA00022989"/>
    </source>
</evidence>
<dbReference type="AlphaFoldDB" id="A0A1I1NEA6"/>
<keyword evidence="4 8" id="KW-0812">Transmembrane</keyword>
<dbReference type="STRING" id="870482.SAMN04487987_102237"/>
<feature type="transmembrane region" description="Helical" evidence="8">
    <location>
        <begin position="433"/>
        <end position="452"/>
    </location>
</feature>
<keyword evidence="7 9" id="KW-0808">Transferase</keyword>
<feature type="transmembrane region" description="Helical" evidence="8">
    <location>
        <begin position="115"/>
        <end position="134"/>
    </location>
</feature>
<dbReference type="InterPro" id="IPR051085">
    <property type="entry name" value="MB_O-acyltransferase"/>
</dbReference>
<reference evidence="10" key="1">
    <citation type="submission" date="2016-10" db="EMBL/GenBank/DDBJ databases">
        <authorList>
            <person name="Varghese N."/>
            <person name="Submissions S."/>
        </authorList>
    </citation>
    <scope>NUCLEOTIDE SEQUENCE [LARGE SCALE GENOMIC DNA]</scope>
    <source>
        <strain evidence="10">DSM 25730</strain>
    </source>
</reference>
<dbReference type="InterPro" id="IPR004299">
    <property type="entry name" value="MBOAT_fam"/>
</dbReference>
<feature type="transmembrane region" description="Helical" evidence="8">
    <location>
        <begin position="7"/>
        <end position="27"/>
    </location>
</feature>
<feature type="transmembrane region" description="Helical" evidence="8">
    <location>
        <begin position="352"/>
        <end position="370"/>
    </location>
</feature>
<dbReference type="EMBL" id="FOMI01000002">
    <property type="protein sequence ID" value="SFC95959.1"/>
    <property type="molecule type" value="Genomic_DNA"/>
</dbReference>
<evidence type="ECO:0000256" key="1">
    <source>
        <dbReference type="ARBA" id="ARBA00004651"/>
    </source>
</evidence>
<dbReference type="GO" id="GO:0016746">
    <property type="term" value="F:acyltransferase activity"/>
    <property type="evidence" value="ECO:0007669"/>
    <property type="project" value="UniProtKB-KW"/>
</dbReference>
<sequence length="467" mass="54918">MVFTSPTFLFLFLPLVLLLYYYANTFFRNITLLVFSLLFYAWGEGLYLLLMIISIVFNYFFGLLIGRDKKNNKRRLLLFVAVVFNLSLIFYFKYTAFLVSIINDFFNLDINTTPIHLPLGISFFTFQSISYLVDVYRQEVPSQKKIINLGLYISLFPQLIAGPIVRYSDINLQLNTREHSFEKFSNGIYRFTIGLVKKMVIANPLGYIADQVFAIDSNDLSMPLSWIGILCYSFQIYYDFSGYSDMAIGLGKMFGFKFEENFNHPYISKSVQEFWRRWHISLSSWFRDYLYIPLGGNRLGKKRLIFNLIVVFFLTGFWHGASWNFIFWGLFHGLFISLERIQKVKTFLKAKVVLSHCYTLIIVVVAWVFFRAQDLSSSFKYLFNMFNFKKYSIDLFEFKTIVSNEAIFVFILAIIFAIPIRKKIENMFQFNEVFWGVSRVLLIVASLILVISKVASSTYNPFIYFRF</sequence>
<evidence type="ECO:0000256" key="8">
    <source>
        <dbReference type="SAM" id="Phobius"/>
    </source>
</evidence>
<evidence type="ECO:0000256" key="6">
    <source>
        <dbReference type="ARBA" id="ARBA00023136"/>
    </source>
</evidence>